<feature type="transmembrane region" description="Helical" evidence="7">
    <location>
        <begin position="160"/>
        <end position="177"/>
    </location>
</feature>
<keyword evidence="5 7" id="KW-1133">Transmembrane helix</keyword>
<dbReference type="PROSITE" id="PS50893">
    <property type="entry name" value="ABC_TRANSPORTER_2"/>
    <property type="match status" value="1"/>
</dbReference>
<dbReference type="GO" id="GO:0015421">
    <property type="term" value="F:ABC-type oligopeptide transporter activity"/>
    <property type="evidence" value="ECO:0007669"/>
    <property type="project" value="TreeGrafter"/>
</dbReference>
<dbReference type="InterPro" id="IPR027417">
    <property type="entry name" value="P-loop_NTPase"/>
</dbReference>
<proteinExistence type="predicted"/>
<dbReference type="PROSITE" id="PS50929">
    <property type="entry name" value="ABC_TM1F"/>
    <property type="match status" value="1"/>
</dbReference>
<keyword evidence="4 10" id="KW-0067">ATP-binding</keyword>
<accession>A0A4Q9XY17</accession>
<dbReference type="SUPFAM" id="SSF52540">
    <property type="entry name" value="P-loop containing nucleoside triphosphate hydrolases"/>
    <property type="match status" value="1"/>
</dbReference>
<comment type="subcellular location">
    <subcellularLocation>
        <location evidence="1">Cell membrane</location>
        <topology evidence="1">Multi-pass membrane protein</topology>
    </subcellularLocation>
</comment>
<evidence type="ECO:0000256" key="3">
    <source>
        <dbReference type="ARBA" id="ARBA00022741"/>
    </source>
</evidence>
<dbReference type="SMART" id="SM00382">
    <property type="entry name" value="AAA"/>
    <property type="match status" value="1"/>
</dbReference>
<feature type="transmembrane region" description="Helical" evidence="7">
    <location>
        <begin position="21"/>
        <end position="42"/>
    </location>
</feature>
<dbReference type="Pfam" id="PF00005">
    <property type="entry name" value="ABC_tran"/>
    <property type="match status" value="1"/>
</dbReference>
<keyword evidence="6 7" id="KW-0472">Membrane</keyword>
<organism evidence="10 11">
    <name type="scientific">Lactiplantibacillus paraplantarum</name>
    <dbReference type="NCBI Taxonomy" id="60520"/>
    <lineage>
        <taxon>Bacteria</taxon>
        <taxon>Bacillati</taxon>
        <taxon>Bacillota</taxon>
        <taxon>Bacilli</taxon>
        <taxon>Lactobacillales</taxon>
        <taxon>Lactobacillaceae</taxon>
        <taxon>Lactiplantibacillus</taxon>
    </lineage>
</organism>
<sequence length="547" mass="61596">MQRKKDIKGLFRLILKQGQPNIYLFIFGIFVSLLSTFLSLQIPYRIKSLVDKMPSAFDLERLAILLILTLFTSVVSVLTLSVIGARVVKNIRIKAWDSVVNAKYSDVVQDTGESVASHIINDSELTENLVSEEFPQTLTSAITAVGAGVMMFWINAKLALTVFILLFTLIIIILPFSRKMTGISKNIQYNKANGISTLSRLKLSNMLFKVNNAQKYASNRGISSINALYDSDIKQLKYQSLFTPLVNVVLLMMVFIVIVVGKMEIQNHLLSAGGLTAFFLYLSQEISPFMQISKLAPTLAKTVGGSEQLYKYLSYAEEKPSSKRLIEPIKSIEFEDVCFSYPNNSKVVFDHINFKISSPLYISVIGQNGGGKSTILKMLEKLYKPDSGYIYINGKNLNDLDISSIRDNIIYITQHPLFFSGSIMENLTIGQQINESRVWNALSKVNLKKIVRQFPLKLETSIEEMSNAFSGGEMQRLAIARLFLQSKNVIFLDEVLSHLDPQNRITIKENIFQFAKSNNCLVIDITHDQKHLKSSDLVLNLDHLKQS</sequence>
<feature type="domain" description="ABC transporter" evidence="8">
    <location>
        <begin position="332"/>
        <end position="547"/>
    </location>
</feature>
<dbReference type="GO" id="GO:0005886">
    <property type="term" value="C:plasma membrane"/>
    <property type="evidence" value="ECO:0007669"/>
    <property type="project" value="UniProtKB-SubCell"/>
</dbReference>
<comment type="caution">
    <text evidence="10">The sequence shown here is derived from an EMBL/GenBank/DDBJ whole genome shotgun (WGS) entry which is preliminary data.</text>
</comment>
<dbReference type="CDD" id="cd18551">
    <property type="entry name" value="ABC_6TM_LmrA_like"/>
    <property type="match status" value="1"/>
</dbReference>
<dbReference type="InterPro" id="IPR003593">
    <property type="entry name" value="AAA+_ATPase"/>
</dbReference>
<dbReference type="EMBL" id="SEHH01000147">
    <property type="protein sequence ID" value="TBX37559.1"/>
    <property type="molecule type" value="Genomic_DNA"/>
</dbReference>
<feature type="transmembrane region" description="Helical" evidence="7">
    <location>
        <begin position="265"/>
        <end position="282"/>
    </location>
</feature>
<reference evidence="10 11" key="1">
    <citation type="submission" date="2019-01" db="EMBL/GenBank/DDBJ databases">
        <title>Draft genome sequence of Lactobacillus paraplantarum OSY-TC318, a Producer of the novel lantibiotic Paraplantaracin TC318.</title>
        <authorList>
            <person name="Hussein W.E."/>
            <person name="Huang E."/>
            <person name="Yousef A.E."/>
        </authorList>
    </citation>
    <scope>NUCLEOTIDE SEQUENCE [LARGE SCALE GENOMIC DNA]</scope>
    <source>
        <strain evidence="10 11">OSY-TC318</strain>
    </source>
</reference>
<evidence type="ECO:0000256" key="1">
    <source>
        <dbReference type="ARBA" id="ARBA00004651"/>
    </source>
</evidence>
<keyword evidence="3" id="KW-0547">Nucleotide-binding</keyword>
<dbReference type="InterPro" id="IPR017871">
    <property type="entry name" value="ABC_transporter-like_CS"/>
</dbReference>
<evidence type="ECO:0000259" key="9">
    <source>
        <dbReference type="PROSITE" id="PS50929"/>
    </source>
</evidence>
<dbReference type="Gene3D" id="3.40.50.300">
    <property type="entry name" value="P-loop containing nucleotide triphosphate hydrolases"/>
    <property type="match status" value="1"/>
</dbReference>
<dbReference type="PANTHER" id="PTHR43394">
    <property type="entry name" value="ATP-DEPENDENT PERMEASE MDL1, MITOCHONDRIAL"/>
    <property type="match status" value="1"/>
</dbReference>
<dbReference type="PROSITE" id="PS00211">
    <property type="entry name" value="ABC_TRANSPORTER_1"/>
    <property type="match status" value="1"/>
</dbReference>
<dbReference type="InterPro" id="IPR036640">
    <property type="entry name" value="ABC1_TM_sf"/>
</dbReference>
<dbReference type="AlphaFoldDB" id="A0A4Q9XY17"/>
<gene>
    <name evidence="10" type="ORF">EUZ87_15655</name>
</gene>
<evidence type="ECO:0000313" key="11">
    <source>
        <dbReference type="Proteomes" id="UP000292648"/>
    </source>
</evidence>
<evidence type="ECO:0000256" key="2">
    <source>
        <dbReference type="ARBA" id="ARBA00022692"/>
    </source>
</evidence>
<dbReference type="CDD" id="cd03228">
    <property type="entry name" value="ABCC_MRP_Like"/>
    <property type="match status" value="1"/>
</dbReference>
<protein>
    <submittedName>
        <fullName evidence="10">ABC transporter ATP-binding protein</fullName>
    </submittedName>
</protein>
<dbReference type="GO" id="GO:0005524">
    <property type="term" value="F:ATP binding"/>
    <property type="evidence" value="ECO:0007669"/>
    <property type="project" value="UniProtKB-KW"/>
</dbReference>
<evidence type="ECO:0000313" key="10">
    <source>
        <dbReference type="EMBL" id="TBX37559.1"/>
    </source>
</evidence>
<dbReference type="PANTHER" id="PTHR43394:SF1">
    <property type="entry name" value="ATP-BINDING CASSETTE SUB-FAMILY B MEMBER 10, MITOCHONDRIAL"/>
    <property type="match status" value="1"/>
</dbReference>
<feature type="domain" description="ABC transmembrane type-1" evidence="9">
    <location>
        <begin position="26"/>
        <end position="301"/>
    </location>
</feature>
<evidence type="ECO:0000256" key="6">
    <source>
        <dbReference type="ARBA" id="ARBA00023136"/>
    </source>
</evidence>
<dbReference type="Proteomes" id="UP000292648">
    <property type="component" value="Unassembled WGS sequence"/>
</dbReference>
<evidence type="ECO:0000259" key="8">
    <source>
        <dbReference type="PROSITE" id="PS50893"/>
    </source>
</evidence>
<dbReference type="InterPro" id="IPR039421">
    <property type="entry name" value="Type_1_exporter"/>
</dbReference>
<dbReference type="InterPro" id="IPR003439">
    <property type="entry name" value="ABC_transporter-like_ATP-bd"/>
</dbReference>
<evidence type="ECO:0000256" key="7">
    <source>
        <dbReference type="SAM" id="Phobius"/>
    </source>
</evidence>
<feature type="transmembrane region" description="Helical" evidence="7">
    <location>
        <begin position="241"/>
        <end position="259"/>
    </location>
</feature>
<dbReference type="InterPro" id="IPR011527">
    <property type="entry name" value="ABC1_TM_dom"/>
</dbReference>
<dbReference type="SUPFAM" id="SSF90123">
    <property type="entry name" value="ABC transporter transmembrane region"/>
    <property type="match status" value="1"/>
</dbReference>
<keyword evidence="2 7" id="KW-0812">Transmembrane</keyword>
<dbReference type="Gene3D" id="1.20.1560.10">
    <property type="entry name" value="ABC transporter type 1, transmembrane domain"/>
    <property type="match status" value="1"/>
</dbReference>
<evidence type="ECO:0000256" key="5">
    <source>
        <dbReference type="ARBA" id="ARBA00022989"/>
    </source>
</evidence>
<feature type="transmembrane region" description="Helical" evidence="7">
    <location>
        <begin position="62"/>
        <end position="85"/>
    </location>
</feature>
<name>A0A4Q9XY17_9LACO</name>
<evidence type="ECO:0000256" key="4">
    <source>
        <dbReference type="ARBA" id="ARBA00022840"/>
    </source>
</evidence>
<dbReference type="Pfam" id="PF00664">
    <property type="entry name" value="ABC_membrane"/>
    <property type="match status" value="1"/>
</dbReference>
<dbReference type="GO" id="GO:0016887">
    <property type="term" value="F:ATP hydrolysis activity"/>
    <property type="evidence" value="ECO:0007669"/>
    <property type="project" value="InterPro"/>
</dbReference>